<dbReference type="SUPFAM" id="SSF53850">
    <property type="entry name" value="Periplasmic binding protein-like II"/>
    <property type="match status" value="1"/>
</dbReference>
<evidence type="ECO:0000313" key="1">
    <source>
        <dbReference type="EMBL" id="GAI17364.1"/>
    </source>
</evidence>
<reference evidence="1" key="1">
    <citation type="journal article" date="2014" name="Front. Microbiol.">
        <title>High frequency of phylogenetically diverse reductive dehalogenase-homologous genes in deep subseafloor sedimentary metagenomes.</title>
        <authorList>
            <person name="Kawai M."/>
            <person name="Futagami T."/>
            <person name="Toyoda A."/>
            <person name="Takaki Y."/>
            <person name="Nishi S."/>
            <person name="Hori S."/>
            <person name="Arai W."/>
            <person name="Tsubouchi T."/>
            <person name="Morono Y."/>
            <person name="Uchiyama I."/>
            <person name="Ito T."/>
            <person name="Fujiyama A."/>
            <person name="Inagaki F."/>
            <person name="Takami H."/>
        </authorList>
    </citation>
    <scope>NUCLEOTIDE SEQUENCE</scope>
    <source>
        <strain evidence="1">Expedition CK06-06</strain>
    </source>
</reference>
<protein>
    <recommendedName>
        <fullName evidence="2">Extracellular solute-binding protein</fullName>
    </recommendedName>
</protein>
<evidence type="ECO:0008006" key="2">
    <source>
        <dbReference type="Google" id="ProtNLM"/>
    </source>
</evidence>
<dbReference type="Pfam" id="PF01547">
    <property type="entry name" value="SBP_bac_1"/>
    <property type="match status" value="1"/>
</dbReference>
<dbReference type="InterPro" id="IPR006059">
    <property type="entry name" value="SBP"/>
</dbReference>
<proteinExistence type="predicted"/>
<dbReference type="AlphaFoldDB" id="X1NFB3"/>
<comment type="caution">
    <text evidence="1">The sequence shown here is derived from an EMBL/GenBank/DDBJ whole genome shotgun (WGS) entry which is preliminary data.</text>
</comment>
<organism evidence="1">
    <name type="scientific">marine sediment metagenome</name>
    <dbReference type="NCBI Taxonomy" id="412755"/>
    <lineage>
        <taxon>unclassified sequences</taxon>
        <taxon>metagenomes</taxon>
        <taxon>ecological metagenomes</taxon>
    </lineage>
</organism>
<dbReference type="Gene3D" id="3.40.190.10">
    <property type="entry name" value="Periplasmic binding protein-like II"/>
    <property type="match status" value="2"/>
</dbReference>
<sequence length="224" mass="25067">MVPEGKKYPGTYLESTGRLLIGYPDPLGIGWLEGAAVFESGKAAIHYDSSNFNIRYNDPETSKVVGKWAASTMPAGPVGRFQHMNTNMIGISKYSRNKEPAWLYLQWLNNKENTVKLLQGGYSVVRASAWKHPDFKPSLVGESWAEVMCMVHQKGRDYCRPLVLSVGAVRAEIGRIIEAAIEGEPLQPIADKVVEKIRKITEKDGSDKLPMDPERAYMPTVIWR</sequence>
<name>X1NFB3_9ZZZZ</name>
<dbReference type="EMBL" id="BARV01006851">
    <property type="protein sequence ID" value="GAI17364.1"/>
    <property type="molecule type" value="Genomic_DNA"/>
</dbReference>
<accession>X1NFB3</accession>
<gene>
    <name evidence="1" type="ORF">S06H3_14017</name>
</gene>